<reference evidence="4 5" key="1">
    <citation type="journal article" date="2024" name="Chem. Sci.">
        <title>Discovery of megapolipeptins by genome mining of a Burkholderiales bacteria collection.</title>
        <authorList>
            <person name="Paulo B.S."/>
            <person name="Recchia M.J.J."/>
            <person name="Lee S."/>
            <person name="Fergusson C.H."/>
            <person name="Romanowski S.B."/>
            <person name="Hernandez A."/>
            <person name="Krull N."/>
            <person name="Liu D.Y."/>
            <person name="Cavanagh H."/>
            <person name="Bos A."/>
            <person name="Gray C.A."/>
            <person name="Murphy B.T."/>
            <person name="Linington R.G."/>
            <person name="Eustaquio A.S."/>
        </authorList>
    </citation>
    <scope>NUCLEOTIDE SEQUENCE [LARGE SCALE GENOMIC DNA]</scope>
    <source>
        <strain evidence="4 5">RL21-008-BIB-A</strain>
    </source>
</reference>
<evidence type="ECO:0000313" key="5">
    <source>
        <dbReference type="Proteomes" id="UP001629246"/>
    </source>
</evidence>
<dbReference type="InterPro" id="IPR050109">
    <property type="entry name" value="HTH-type_TetR-like_transc_reg"/>
</dbReference>
<dbReference type="PROSITE" id="PS50977">
    <property type="entry name" value="HTH_TETR_2"/>
    <property type="match status" value="1"/>
</dbReference>
<evidence type="ECO:0000313" key="4">
    <source>
        <dbReference type="EMBL" id="MFL9923041.1"/>
    </source>
</evidence>
<dbReference type="InterPro" id="IPR041479">
    <property type="entry name" value="TetR_CgmR_C"/>
</dbReference>
<proteinExistence type="predicted"/>
<feature type="domain" description="HTH tetR-type" evidence="3">
    <location>
        <begin position="8"/>
        <end position="68"/>
    </location>
</feature>
<keyword evidence="5" id="KW-1185">Reference proteome</keyword>
<feature type="DNA-binding region" description="H-T-H motif" evidence="2">
    <location>
        <begin position="31"/>
        <end position="50"/>
    </location>
</feature>
<dbReference type="PANTHER" id="PTHR30055">
    <property type="entry name" value="HTH-TYPE TRANSCRIPTIONAL REGULATOR RUTR"/>
    <property type="match status" value="1"/>
</dbReference>
<comment type="caution">
    <text evidence="4">The sequence shown here is derived from an EMBL/GenBank/DDBJ whole genome shotgun (WGS) entry which is preliminary data.</text>
</comment>
<dbReference type="Proteomes" id="UP001629246">
    <property type="component" value="Unassembled WGS sequence"/>
</dbReference>
<organism evidence="4 5">
    <name type="scientific">Herbaspirillum lusitanum</name>
    <dbReference type="NCBI Taxonomy" id="213312"/>
    <lineage>
        <taxon>Bacteria</taxon>
        <taxon>Pseudomonadati</taxon>
        <taxon>Pseudomonadota</taxon>
        <taxon>Betaproteobacteria</taxon>
        <taxon>Burkholderiales</taxon>
        <taxon>Oxalobacteraceae</taxon>
        <taxon>Herbaspirillum</taxon>
    </lineage>
</organism>
<sequence length="197" mass="21567">MDNTTRSERSRNLVIQAALTIIARDGAGKLTLDAIAREAGISKGGLMHQFRSKGAVLQALLEHQVEYFEKFSGDYMANDGAASPEPHLTTQIEVAREAISQPQSVAFAILGAIGEEPGLLSMFRDIDASKLAAIKAEAADPEMATLRWMAARGLLLSALFGLCPLSDEEREQLFDHLRDSKRWETLARAAKKRSTKK</sequence>
<evidence type="ECO:0000256" key="2">
    <source>
        <dbReference type="PROSITE-ProRule" id="PRU00335"/>
    </source>
</evidence>
<dbReference type="PRINTS" id="PR00455">
    <property type="entry name" value="HTHTETR"/>
</dbReference>
<protein>
    <submittedName>
        <fullName evidence="4">TetR/AcrR family transcriptional regulator</fullName>
    </submittedName>
</protein>
<accession>A0ABW9A3M5</accession>
<dbReference type="SUPFAM" id="SSF46689">
    <property type="entry name" value="Homeodomain-like"/>
    <property type="match status" value="1"/>
</dbReference>
<dbReference type="Gene3D" id="1.10.357.10">
    <property type="entry name" value="Tetracycline Repressor, domain 2"/>
    <property type="match status" value="1"/>
</dbReference>
<dbReference type="PANTHER" id="PTHR30055:SF148">
    <property type="entry name" value="TETR-FAMILY TRANSCRIPTIONAL REGULATOR"/>
    <property type="match status" value="1"/>
</dbReference>
<dbReference type="EMBL" id="JAQQFM010000001">
    <property type="protein sequence ID" value="MFL9923041.1"/>
    <property type="molecule type" value="Genomic_DNA"/>
</dbReference>
<dbReference type="Pfam" id="PF00440">
    <property type="entry name" value="TetR_N"/>
    <property type="match status" value="1"/>
</dbReference>
<gene>
    <name evidence="4" type="ORF">PQR62_02100</name>
</gene>
<evidence type="ECO:0000259" key="3">
    <source>
        <dbReference type="PROSITE" id="PS50977"/>
    </source>
</evidence>
<dbReference type="InterPro" id="IPR009057">
    <property type="entry name" value="Homeodomain-like_sf"/>
</dbReference>
<name>A0ABW9A3M5_9BURK</name>
<evidence type="ECO:0000256" key="1">
    <source>
        <dbReference type="ARBA" id="ARBA00023125"/>
    </source>
</evidence>
<dbReference type="Pfam" id="PF17937">
    <property type="entry name" value="TetR_C_28"/>
    <property type="match status" value="1"/>
</dbReference>
<dbReference type="InterPro" id="IPR001647">
    <property type="entry name" value="HTH_TetR"/>
</dbReference>
<keyword evidence="1 2" id="KW-0238">DNA-binding</keyword>
<dbReference type="RefSeq" id="WP_408154282.1">
    <property type="nucleotide sequence ID" value="NZ_JAQQFM010000001.1"/>
</dbReference>